<reference evidence="1" key="1">
    <citation type="submission" date="2025-08" db="UniProtKB">
        <authorList>
            <consortium name="Ensembl"/>
        </authorList>
    </citation>
    <scope>IDENTIFICATION</scope>
</reference>
<protein>
    <submittedName>
        <fullName evidence="1">Uncharacterized protein</fullName>
    </submittedName>
</protein>
<organism evidence="1 2">
    <name type="scientific">Crocodylus porosus</name>
    <name type="common">Saltwater crocodile</name>
    <name type="synonym">Estuarine crocodile</name>
    <dbReference type="NCBI Taxonomy" id="8502"/>
    <lineage>
        <taxon>Eukaryota</taxon>
        <taxon>Metazoa</taxon>
        <taxon>Chordata</taxon>
        <taxon>Craniata</taxon>
        <taxon>Vertebrata</taxon>
        <taxon>Euteleostomi</taxon>
        <taxon>Archelosauria</taxon>
        <taxon>Archosauria</taxon>
        <taxon>Crocodylia</taxon>
        <taxon>Longirostres</taxon>
        <taxon>Crocodylidae</taxon>
        <taxon>Crocodylus</taxon>
    </lineage>
</organism>
<dbReference type="GeneTree" id="ENSGT01120000277684"/>
<evidence type="ECO:0000313" key="2">
    <source>
        <dbReference type="Proteomes" id="UP000594220"/>
    </source>
</evidence>
<dbReference type="Proteomes" id="UP000594220">
    <property type="component" value="Unplaced"/>
</dbReference>
<accession>A0A7M4FM65</accession>
<name>A0A7M4FM65_CROPO</name>
<proteinExistence type="predicted"/>
<sequence>MAPDHLLPTAACLICGLSALKVAEAPSLLLYFFLVCHLCSSEFYSYDCIVTANKNYSCEGLGLTEIPETLPAVTENLDFSFNLLSSLQNTTFNMLKYLEYLDLTGTPGSNLHLPQGITS</sequence>
<reference evidence="1" key="2">
    <citation type="submission" date="2025-09" db="UniProtKB">
        <authorList>
            <consortium name="Ensembl"/>
        </authorList>
    </citation>
    <scope>IDENTIFICATION</scope>
</reference>
<dbReference type="Ensembl" id="ENSCPRT00005029059.1">
    <property type="protein sequence ID" value="ENSCPRP00005024902.1"/>
    <property type="gene ID" value="ENSCPRG00005017272.1"/>
</dbReference>
<keyword evidence="2" id="KW-1185">Reference proteome</keyword>
<dbReference type="InterPro" id="IPR032675">
    <property type="entry name" value="LRR_dom_sf"/>
</dbReference>
<evidence type="ECO:0000313" key="1">
    <source>
        <dbReference type="Ensembl" id="ENSCPRP00005024902.1"/>
    </source>
</evidence>
<dbReference type="Gene3D" id="3.80.10.10">
    <property type="entry name" value="Ribonuclease Inhibitor"/>
    <property type="match status" value="1"/>
</dbReference>
<dbReference type="AlphaFoldDB" id="A0A7M4FM65"/>
<dbReference type="SUPFAM" id="SSF52058">
    <property type="entry name" value="L domain-like"/>
    <property type="match status" value="1"/>
</dbReference>